<feature type="transmembrane region" description="Helical" evidence="5">
    <location>
        <begin position="219"/>
        <end position="241"/>
    </location>
</feature>
<feature type="transmembrane region" description="Helical" evidence="5">
    <location>
        <begin position="178"/>
        <end position="198"/>
    </location>
</feature>
<evidence type="ECO:0000313" key="7">
    <source>
        <dbReference type="Proteomes" id="UP001610818"/>
    </source>
</evidence>
<dbReference type="InterPro" id="IPR050475">
    <property type="entry name" value="Prenyltransferase_related"/>
</dbReference>
<dbReference type="Proteomes" id="UP001610818">
    <property type="component" value="Unassembled WGS sequence"/>
</dbReference>
<dbReference type="PANTHER" id="PTHR42723:SF1">
    <property type="entry name" value="CHLOROPHYLL SYNTHASE, CHLOROPLASTIC"/>
    <property type="match status" value="1"/>
</dbReference>
<proteinExistence type="predicted"/>
<name>A0ABW7R2H7_9ACTN</name>
<organism evidence="6 7">
    <name type="scientific">Streptomyces longisporoflavus</name>
    <dbReference type="NCBI Taxonomy" id="28044"/>
    <lineage>
        <taxon>Bacteria</taxon>
        <taxon>Bacillati</taxon>
        <taxon>Actinomycetota</taxon>
        <taxon>Actinomycetes</taxon>
        <taxon>Kitasatosporales</taxon>
        <taxon>Streptomycetaceae</taxon>
        <taxon>Streptomyces</taxon>
    </lineage>
</organism>
<gene>
    <name evidence="6" type="ORF">ACH4F9_36850</name>
</gene>
<keyword evidence="2 5" id="KW-0812">Transmembrane</keyword>
<keyword evidence="3 5" id="KW-1133">Transmembrane helix</keyword>
<evidence type="ECO:0000256" key="4">
    <source>
        <dbReference type="ARBA" id="ARBA00023136"/>
    </source>
</evidence>
<reference evidence="6 7" key="1">
    <citation type="submission" date="2024-10" db="EMBL/GenBank/DDBJ databases">
        <title>The Natural Products Discovery Center: Release of the First 8490 Sequenced Strains for Exploring Actinobacteria Biosynthetic Diversity.</title>
        <authorList>
            <person name="Kalkreuter E."/>
            <person name="Kautsar S.A."/>
            <person name="Yang D."/>
            <person name="Bader C.D."/>
            <person name="Teijaro C.N."/>
            <person name="Fluegel L."/>
            <person name="Davis C.M."/>
            <person name="Simpson J.R."/>
            <person name="Lauterbach L."/>
            <person name="Steele A.D."/>
            <person name="Gui C."/>
            <person name="Meng S."/>
            <person name="Li G."/>
            <person name="Viehrig K."/>
            <person name="Ye F."/>
            <person name="Su P."/>
            <person name="Kiefer A.F."/>
            <person name="Nichols A."/>
            <person name="Cepeda A.J."/>
            <person name="Yan W."/>
            <person name="Fan B."/>
            <person name="Jiang Y."/>
            <person name="Adhikari A."/>
            <person name="Zheng C.-J."/>
            <person name="Schuster L."/>
            <person name="Cowan T.M."/>
            <person name="Smanski M.J."/>
            <person name="Chevrette M.G."/>
            <person name="De Carvalho L.P.S."/>
            <person name="Shen B."/>
        </authorList>
    </citation>
    <scope>NUCLEOTIDE SEQUENCE [LARGE SCALE GENOMIC DNA]</scope>
    <source>
        <strain evidence="6 7">NPDC017990</strain>
    </source>
</reference>
<comment type="subcellular location">
    <subcellularLocation>
        <location evidence="1">Membrane</location>
        <topology evidence="1">Multi-pass membrane protein</topology>
    </subcellularLocation>
</comment>
<dbReference type="Pfam" id="PF01040">
    <property type="entry name" value="UbiA"/>
    <property type="match status" value="1"/>
</dbReference>
<evidence type="ECO:0000313" key="6">
    <source>
        <dbReference type="EMBL" id="MFH8550575.1"/>
    </source>
</evidence>
<feature type="transmembrane region" description="Helical" evidence="5">
    <location>
        <begin position="153"/>
        <end position="172"/>
    </location>
</feature>
<dbReference type="PANTHER" id="PTHR42723">
    <property type="entry name" value="CHLOROPHYLL SYNTHASE"/>
    <property type="match status" value="1"/>
</dbReference>
<evidence type="ECO:0000256" key="2">
    <source>
        <dbReference type="ARBA" id="ARBA00022692"/>
    </source>
</evidence>
<feature type="transmembrane region" description="Helical" evidence="5">
    <location>
        <begin position="247"/>
        <end position="270"/>
    </location>
</feature>
<accession>A0ABW7R2H7</accession>
<sequence>MVDVAPGHAGRGQLRAAVWREAVLGWRYVCGDLPSTVLPATGMAVTASVAAGQSWISAAEAAVKAVVLFWLYVYTFCTSNQARAGAEDAVNKPYRPIPQGLASARGTLVRFGFSTVLYTVLGAVFGVLEWVLAWQAVTVLLNFVLSKRWWAKIAAMYVGTTVELAAAWQLAAPLDATAWRWIGLTVGLFVPALIIEDLRDVAGDDSVGRRRLVHVIGPWPVRIFASVLLVPLPLVYHVVLFEPSGAGAGQLLACDALLAVLSWITVLRLLTRRSPRSDHTTYMLFTFLYTATCSCGMALL</sequence>
<feature type="transmembrane region" description="Helical" evidence="5">
    <location>
        <begin position="282"/>
        <end position="299"/>
    </location>
</feature>
<dbReference type="InterPro" id="IPR000537">
    <property type="entry name" value="UbiA_prenyltransferase"/>
</dbReference>
<dbReference type="EMBL" id="JBIRGQ010000008">
    <property type="protein sequence ID" value="MFH8550575.1"/>
    <property type="molecule type" value="Genomic_DNA"/>
</dbReference>
<comment type="caution">
    <text evidence="6">The sequence shown here is derived from an EMBL/GenBank/DDBJ whole genome shotgun (WGS) entry which is preliminary data.</text>
</comment>
<protein>
    <submittedName>
        <fullName evidence="6">UbiA family prenyltransferase</fullName>
    </submittedName>
</protein>
<keyword evidence="7" id="KW-1185">Reference proteome</keyword>
<evidence type="ECO:0000256" key="3">
    <source>
        <dbReference type="ARBA" id="ARBA00022989"/>
    </source>
</evidence>
<evidence type="ECO:0000256" key="5">
    <source>
        <dbReference type="SAM" id="Phobius"/>
    </source>
</evidence>
<evidence type="ECO:0000256" key="1">
    <source>
        <dbReference type="ARBA" id="ARBA00004141"/>
    </source>
</evidence>
<feature type="transmembrane region" description="Helical" evidence="5">
    <location>
        <begin position="116"/>
        <end position="141"/>
    </location>
</feature>
<dbReference type="RefSeq" id="WP_397717102.1">
    <property type="nucleotide sequence ID" value="NZ_JBIRGN010000008.1"/>
</dbReference>
<keyword evidence="4 5" id="KW-0472">Membrane</keyword>